<dbReference type="AlphaFoldDB" id="A0A9P7K6L7"/>
<organism evidence="1 2">
    <name type="scientific">Asterophora parasitica</name>
    <dbReference type="NCBI Taxonomy" id="117018"/>
    <lineage>
        <taxon>Eukaryota</taxon>
        <taxon>Fungi</taxon>
        <taxon>Dikarya</taxon>
        <taxon>Basidiomycota</taxon>
        <taxon>Agaricomycotina</taxon>
        <taxon>Agaricomycetes</taxon>
        <taxon>Agaricomycetidae</taxon>
        <taxon>Agaricales</taxon>
        <taxon>Tricholomatineae</taxon>
        <taxon>Lyophyllaceae</taxon>
        <taxon>Asterophora</taxon>
    </lineage>
</organism>
<comment type="caution">
    <text evidence="1">The sequence shown here is derived from an EMBL/GenBank/DDBJ whole genome shotgun (WGS) entry which is preliminary data.</text>
</comment>
<proteinExistence type="predicted"/>
<keyword evidence="2" id="KW-1185">Reference proteome</keyword>
<name>A0A9P7K6L7_9AGAR</name>
<protein>
    <submittedName>
        <fullName evidence="1">Uncharacterized protein</fullName>
    </submittedName>
</protein>
<dbReference type="OrthoDB" id="3182339at2759"/>
<dbReference type="Proteomes" id="UP000775547">
    <property type="component" value="Unassembled WGS sequence"/>
</dbReference>
<sequence>MPHAFPVRGNRVVGCMPRTSHRSDRLYEGQGRARLRKLSDVDTVPEFLARKVMSALETVNLLLNERWLRVQKNQTLDIAADTPLSLSASKAYIMKRLQPSIIPSVTASFTPSETPRITHGVFNDPHPHGQFS</sequence>
<reference evidence="1" key="2">
    <citation type="submission" date="2021-10" db="EMBL/GenBank/DDBJ databases">
        <title>Phylogenomics reveals ancestral predisposition of the termite-cultivated fungus Termitomyces towards a domesticated lifestyle.</title>
        <authorList>
            <person name="Auxier B."/>
            <person name="Grum-Grzhimaylo A."/>
            <person name="Cardenas M.E."/>
            <person name="Lodge J.D."/>
            <person name="Laessoe T."/>
            <person name="Pedersen O."/>
            <person name="Smith M.E."/>
            <person name="Kuyper T.W."/>
            <person name="Franco-Molano E.A."/>
            <person name="Baroni T.J."/>
            <person name="Aanen D.K."/>
        </authorList>
    </citation>
    <scope>NUCLEOTIDE SEQUENCE</scope>
    <source>
        <strain evidence="1">AP01</strain>
        <tissue evidence="1">Mycelium</tissue>
    </source>
</reference>
<evidence type="ECO:0000313" key="1">
    <source>
        <dbReference type="EMBL" id="KAG5636931.1"/>
    </source>
</evidence>
<gene>
    <name evidence="1" type="ORF">DXG03_004581</name>
</gene>
<dbReference type="EMBL" id="JABCKV010002795">
    <property type="protein sequence ID" value="KAG5636931.1"/>
    <property type="molecule type" value="Genomic_DNA"/>
</dbReference>
<accession>A0A9P7K6L7</accession>
<evidence type="ECO:0000313" key="2">
    <source>
        <dbReference type="Proteomes" id="UP000775547"/>
    </source>
</evidence>
<reference evidence="1" key="1">
    <citation type="submission" date="2020-07" db="EMBL/GenBank/DDBJ databases">
        <authorList>
            <person name="Nieuwenhuis M."/>
            <person name="Van De Peppel L.J.J."/>
        </authorList>
    </citation>
    <scope>NUCLEOTIDE SEQUENCE</scope>
    <source>
        <strain evidence="1">AP01</strain>
        <tissue evidence="1">Mycelium</tissue>
    </source>
</reference>